<keyword evidence="2" id="KW-1185">Reference proteome</keyword>
<evidence type="ECO:0000313" key="1">
    <source>
        <dbReference type="EMBL" id="KAF6510290.1"/>
    </source>
</evidence>
<organism evidence="1 2">
    <name type="scientific">Geobacillus stearothermophilus</name>
    <name type="common">Bacillus stearothermophilus</name>
    <dbReference type="NCBI Taxonomy" id="1422"/>
    <lineage>
        <taxon>Bacteria</taxon>
        <taxon>Bacillati</taxon>
        <taxon>Bacillota</taxon>
        <taxon>Bacilli</taxon>
        <taxon>Bacillales</taxon>
        <taxon>Anoxybacillaceae</taxon>
        <taxon>Geobacillus</taxon>
    </lineage>
</organism>
<dbReference type="InterPro" id="IPR038472">
    <property type="entry name" value="DndE_sf"/>
</dbReference>
<protein>
    <recommendedName>
        <fullName evidence="3">DUF1832 domain-containing protein</fullName>
    </recommendedName>
</protein>
<dbReference type="Proteomes" id="UP000773850">
    <property type="component" value="Unassembled WGS sequence"/>
</dbReference>
<proteinExistence type="predicted"/>
<comment type="caution">
    <text evidence="1">The sequence shown here is derived from an EMBL/GenBank/DDBJ whole genome shotgun (WGS) entry which is preliminary data.</text>
</comment>
<name>A0ABQ7HDL2_GEOSE</name>
<dbReference type="Gene3D" id="1.10.1220.160">
    <property type="entry name" value="DNA sulphur modification protein DndE"/>
    <property type="match status" value="1"/>
</dbReference>
<dbReference type="Pfam" id="PF08870">
    <property type="entry name" value="DndE"/>
    <property type="match status" value="1"/>
</dbReference>
<gene>
    <name evidence="1" type="ORF">GS8_2447</name>
</gene>
<evidence type="ECO:0008006" key="3">
    <source>
        <dbReference type="Google" id="ProtNLM"/>
    </source>
</evidence>
<dbReference type="InterPro" id="IPR014969">
    <property type="entry name" value="DNA_S_DndE"/>
</dbReference>
<dbReference type="EMBL" id="LUCS01000028">
    <property type="protein sequence ID" value="KAF6510290.1"/>
    <property type="molecule type" value="Genomic_DNA"/>
</dbReference>
<evidence type="ECO:0000313" key="2">
    <source>
        <dbReference type="Proteomes" id="UP000773850"/>
    </source>
</evidence>
<sequence length="126" mass="14319">MAGMRLSKNGFEILQRVMAELEMERPDVLRLAFAKGLTESELIQEREKEEMANIEIPVSVIAKGDDIVLIKHLLIDKVQTQINDEALDKLIISCIEQGLEIMNEELNQLTGADSYFFYLLEKHGIA</sequence>
<accession>A0ABQ7HDL2</accession>
<reference evidence="1 2" key="1">
    <citation type="submission" date="2016-03" db="EMBL/GenBank/DDBJ databases">
        <title>Spore heat resistance.</title>
        <authorList>
            <person name="Boekhorst J."/>
            <person name="Berendsen E.M."/>
            <person name="Wells-Bennik M.H."/>
            <person name="Kuipers O.P."/>
        </authorList>
    </citation>
    <scope>NUCLEOTIDE SEQUENCE [LARGE SCALE GENOMIC DNA]</scope>
    <source>
        <strain evidence="1 2">GS8</strain>
    </source>
</reference>